<dbReference type="AlphaFoldDB" id="A0A2H0X159"/>
<sequence length="95" mass="10943">MSTMNISLPADQIAFIDNLVVDLSYANRSELMRAIVRFIKREPKVLEQAQAFTLKSPPIRSRIKILADFQATGLYNKGFMRDLEDGLRRSNYFTD</sequence>
<evidence type="ECO:0008006" key="3">
    <source>
        <dbReference type="Google" id="ProtNLM"/>
    </source>
</evidence>
<dbReference type="Gene3D" id="1.10.1220.10">
    <property type="entry name" value="Met repressor-like"/>
    <property type="match status" value="1"/>
</dbReference>
<dbReference type="EMBL" id="PEYY01000086">
    <property type="protein sequence ID" value="PIS17908.1"/>
    <property type="molecule type" value="Genomic_DNA"/>
</dbReference>
<dbReference type="GO" id="GO:0006355">
    <property type="term" value="P:regulation of DNA-templated transcription"/>
    <property type="evidence" value="ECO:0007669"/>
    <property type="project" value="InterPro"/>
</dbReference>
<proteinExistence type="predicted"/>
<dbReference type="InterPro" id="IPR010985">
    <property type="entry name" value="Ribbon_hlx_hlx"/>
</dbReference>
<name>A0A2H0X159_9BACT</name>
<evidence type="ECO:0000313" key="2">
    <source>
        <dbReference type="Proteomes" id="UP000229574"/>
    </source>
</evidence>
<accession>A0A2H0X159</accession>
<reference evidence="2" key="1">
    <citation type="submission" date="2017-09" db="EMBL/GenBank/DDBJ databases">
        <title>Depth-based differentiation of microbial function through sediment-hosted aquifers and enrichment of novel symbionts in the deep terrestrial subsurface.</title>
        <authorList>
            <person name="Probst A.J."/>
            <person name="Ladd B."/>
            <person name="Jarett J.K."/>
            <person name="Geller-Mcgrath D.E."/>
            <person name="Sieber C.M.K."/>
            <person name="Emerson J.B."/>
            <person name="Anantharaman K."/>
            <person name="Thomas B.C."/>
            <person name="Malmstrom R."/>
            <person name="Stieglmeier M."/>
            <person name="Klingl A."/>
            <person name="Woyke T."/>
            <person name="Ryan C.M."/>
            <person name="Banfield J.F."/>
        </authorList>
    </citation>
    <scope>NUCLEOTIDE SEQUENCE [LARGE SCALE GENOMIC DNA]</scope>
</reference>
<dbReference type="InterPro" id="IPR013321">
    <property type="entry name" value="Arc_rbn_hlx_hlx"/>
</dbReference>
<protein>
    <recommendedName>
        <fullName evidence="3">Ribbon-helix-helix protein CopG domain-containing protein</fullName>
    </recommendedName>
</protein>
<dbReference type="SUPFAM" id="SSF47598">
    <property type="entry name" value="Ribbon-helix-helix"/>
    <property type="match status" value="1"/>
</dbReference>
<organism evidence="1 2">
    <name type="scientific">Candidatus Collierbacteria bacterium CG09_land_8_20_14_0_10_46_12</name>
    <dbReference type="NCBI Taxonomy" id="1974533"/>
    <lineage>
        <taxon>Bacteria</taxon>
        <taxon>Candidatus Collieribacteriota</taxon>
    </lineage>
</organism>
<comment type="caution">
    <text evidence="1">The sequence shown here is derived from an EMBL/GenBank/DDBJ whole genome shotgun (WGS) entry which is preliminary data.</text>
</comment>
<gene>
    <name evidence="1" type="ORF">COT54_02175</name>
</gene>
<evidence type="ECO:0000313" key="1">
    <source>
        <dbReference type="EMBL" id="PIS17908.1"/>
    </source>
</evidence>
<dbReference type="CDD" id="cd22231">
    <property type="entry name" value="RHH_NikR_HicB-like"/>
    <property type="match status" value="1"/>
</dbReference>
<dbReference type="Proteomes" id="UP000229574">
    <property type="component" value="Unassembled WGS sequence"/>
</dbReference>